<comment type="caution">
    <text evidence="6">The sequence shown here is derived from an EMBL/GenBank/DDBJ whole genome shotgun (WGS) entry which is preliminary data.</text>
</comment>
<feature type="compositionally biased region" description="Gly residues" evidence="4">
    <location>
        <begin position="194"/>
        <end position="204"/>
    </location>
</feature>
<evidence type="ECO:0000256" key="3">
    <source>
        <dbReference type="ARBA" id="ARBA00022833"/>
    </source>
</evidence>
<reference evidence="6 7" key="1">
    <citation type="journal article" date="2015" name="Genome Biol. Evol.">
        <title>Comparative Genomics of a Bacterivorous Green Alga Reveals Evolutionary Causalities and Consequences of Phago-Mixotrophic Mode of Nutrition.</title>
        <authorList>
            <person name="Burns J.A."/>
            <person name="Paasch A."/>
            <person name="Narechania A."/>
            <person name="Kim E."/>
        </authorList>
    </citation>
    <scope>NUCLEOTIDE SEQUENCE [LARGE SCALE GENOMIC DNA]</scope>
    <source>
        <strain evidence="6 7">PLY_AMNH</strain>
    </source>
</reference>
<feature type="domain" description="Zinc finger PHD-type" evidence="5">
    <location>
        <begin position="273"/>
        <end position="317"/>
    </location>
</feature>
<evidence type="ECO:0000256" key="1">
    <source>
        <dbReference type="ARBA" id="ARBA00022723"/>
    </source>
</evidence>
<keyword evidence="2" id="KW-0863">Zinc-finger</keyword>
<dbReference type="InterPro" id="IPR001965">
    <property type="entry name" value="Znf_PHD"/>
</dbReference>
<dbReference type="EMBL" id="LGRX02005418">
    <property type="protein sequence ID" value="KAK3278468.1"/>
    <property type="molecule type" value="Genomic_DNA"/>
</dbReference>
<gene>
    <name evidence="6" type="ORF">CYMTET_13598</name>
</gene>
<feature type="compositionally biased region" description="Low complexity" evidence="4">
    <location>
        <begin position="784"/>
        <end position="795"/>
    </location>
</feature>
<evidence type="ECO:0000259" key="5">
    <source>
        <dbReference type="SMART" id="SM00249"/>
    </source>
</evidence>
<feature type="region of interest" description="Disordered" evidence="4">
    <location>
        <begin position="734"/>
        <end position="817"/>
    </location>
</feature>
<dbReference type="Gene3D" id="3.30.40.10">
    <property type="entry name" value="Zinc/RING finger domain, C3HC4 (zinc finger)"/>
    <property type="match status" value="1"/>
</dbReference>
<dbReference type="GO" id="GO:0008270">
    <property type="term" value="F:zinc ion binding"/>
    <property type="evidence" value="ECO:0007669"/>
    <property type="project" value="UniProtKB-KW"/>
</dbReference>
<keyword evidence="3" id="KW-0862">Zinc</keyword>
<dbReference type="InterPro" id="IPR041006">
    <property type="entry name" value="Morc_S5"/>
</dbReference>
<evidence type="ECO:0000313" key="7">
    <source>
        <dbReference type="Proteomes" id="UP001190700"/>
    </source>
</evidence>
<protein>
    <recommendedName>
        <fullName evidence="5">Zinc finger PHD-type domain-containing protein</fullName>
    </recommendedName>
</protein>
<dbReference type="AlphaFoldDB" id="A0AAE0GIA5"/>
<keyword evidence="7" id="KW-1185">Reference proteome</keyword>
<dbReference type="Proteomes" id="UP001190700">
    <property type="component" value="Unassembled WGS sequence"/>
</dbReference>
<accession>A0AAE0GIA5</accession>
<feature type="region of interest" description="Disordered" evidence="4">
    <location>
        <begin position="852"/>
        <end position="897"/>
    </location>
</feature>
<dbReference type="InterPro" id="IPR013083">
    <property type="entry name" value="Znf_RING/FYVE/PHD"/>
</dbReference>
<organism evidence="6 7">
    <name type="scientific">Cymbomonas tetramitiformis</name>
    <dbReference type="NCBI Taxonomy" id="36881"/>
    <lineage>
        <taxon>Eukaryota</taxon>
        <taxon>Viridiplantae</taxon>
        <taxon>Chlorophyta</taxon>
        <taxon>Pyramimonadophyceae</taxon>
        <taxon>Pyramimonadales</taxon>
        <taxon>Pyramimonadaceae</taxon>
        <taxon>Cymbomonas</taxon>
    </lineage>
</organism>
<dbReference type="SMART" id="SM00249">
    <property type="entry name" value="PHD"/>
    <property type="match status" value="1"/>
</dbReference>
<keyword evidence="1" id="KW-0479">Metal-binding</keyword>
<feature type="region of interest" description="Disordered" evidence="4">
    <location>
        <begin position="449"/>
        <end position="487"/>
    </location>
</feature>
<dbReference type="Pfam" id="PF17942">
    <property type="entry name" value="Morc6_S5"/>
    <property type="match status" value="1"/>
</dbReference>
<dbReference type="SUPFAM" id="SSF57903">
    <property type="entry name" value="FYVE/PHD zinc finger"/>
    <property type="match status" value="1"/>
</dbReference>
<name>A0AAE0GIA5_9CHLO</name>
<dbReference type="InterPro" id="IPR011011">
    <property type="entry name" value="Znf_FYVE_PHD"/>
</dbReference>
<feature type="compositionally biased region" description="Low complexity" evidence="4">
    <location>
        <begin position="855"/>
        <end position="867"/>
    </location>
</feature>
<evidence type="ECO:0000256" key="4">
    <source>
        <dbReference type="SAM" id="MobiDB-lite"/>
    </source>
</evidence>
<sequence length="995" mass="109220">MPAEDGTTQKFVALLSLGYPDAATANHLMQYEQGRQAGRSTPMLGGLHMFAKKRLCTLYTRVGMQLFNTNGNVGKTILGVLQADFLTLNRSKTAFKHDPLWTKLNDHIKDAMSRYYNKMQTKLLAGVKKEHLGSIPIHDGEEVVSMQNKREGCPRQHGAAGSHPVGRRKPDEGGPIGGGRRHGAVYERACSRAGGSGRPRGGAEAGSSRHRGGAEAAAFPDTPRTARGVQPLEAMGIMELYNAENCGETIVEHDASSGRFVTYDQEWGETVVWCICGLPSIGAMIQCSLCNNWGHALCAGYFGDVPEHLVYACHECRRNDSQLREELFQPRPQHRLKSRTERALVLALKHSVTKLPTDVYAARVSDWDVKMEESYTMEDICVKLMDLEEVLPAWAKLRDWVKSWQEPWLEKVMAAAADRSSGVYQVWQYASELLNTTALGLLPIPDFAYSQTEGGEPEPESGRWQEESGSEPSLPEHPGTHPAVNQRVRLRRKAIQGGKMPNEKCRGQCHNLVKVEGKEDGRSGCTEMLLVVLNQGILFDGDGITDYIIGVWNSPQWDSVLEVKDKSSKGRQLAEMEVGVQRELPPKGGEDHERVTCGRAEGWLCASASGELMVRCFLRASTGEKVIAVLSPDEFCKLPGKRQEKWSTAMVHARSNQSVADWFAGQSAASSETRLAAVDEQAIKADEMKPAGLVSGDVQDQSAPVKIEAEVAVANQSAPEPPITVYVREEAPPPLDLPLEYQPQKQLSPSPREQLRCDTRRERSAKGEQEASPLMEEGLLEEGSTPSTSRRAPSPIGDDTISNGSARDASGAAPCGANIAGDTKPDIVPAFHSDAQGCSSHQDLDKDSLKRKLGELPGRPLPDLGRPAQRRVKTEELDTAGTPGPSNEGQGGMRQCVDDDRGEMTEAAPDSFKRVKVDESAVPTPPWLRTLFDGCLDEKDCALLIKEGFDYAFYQEFQACNVPEKIQYFQDILGMTKSKAWLAAKRVDQNIIILD</sequence>
<feature type="region of interest" description="Disordered" evidence="4">
    <location>
        <begin position="148"/>
        <end position="226"/>
    </location>
</feature>
<proteinExistence type="predicted"/>
<feature type="compositionally biased region" description="Basic and acidic residues" evidence="4">
    <location>
        <begin position="753"/>
        <end position="769"/>
    </location>
</feature>
<evidence type="ECO:0000256" key="2">
    <source>
        <dbReference type="ARBA" id="ARBA00022771"/>
    </source>
</evidence>
<evidence type="ECO:0000313" key="6">
    <source>
        <dbReference type="EMBL" id="KAK3278468.1"/>
    </source>
</evidence>